<evidence type="ECO:0000256" key="2">
    <source>
        <dbReference type="ARBA" id="ARBA00023015"/>
    </source>
</evidence>
<dbReference type="Proteomes" id="UP001595904">
    <property type="component" value="Unassembled WGS sequence"/>
</dbReference>
<organism evidence="8 9">
    <name type="scientific">Steroidobacter flavus</name>
    <dbReference type="NCBI Taxonomy" id="1842136"/>
    <lineage>
        <taxon>Bacteria</taxon>
        <taxon>Pseudomonadati</taxon>
        <taxon>Pseudomonadota</taxon>
        <taxon>Gammaproteobacteria</taxon>
        <taxon>Steroidobacterales</taxon>
        <taxon>Steroidobacteraceae</taxon>
        <taxon>Steroidobacter</taxon>
    </lineage>
</organism>
<sequence length="232" mass="26024">MKTQVQQVIRHLERAVLGGTFTPAQRIPSERTLALELGVSRSTVREAIAILISRGMLTRRQGDGTYAVDRSEHRMAQIWVDMSQQHPGLQADLVEFRSMVESRAAELAAKRYDQQDRRRLTDALAAVDAAYSGNQREEQIRSDVEFHRAIADATHNPLFSYLMSSLLKLLHEHVQLSLAGLEPESPTAQQLRNQHRALAAAILARDVDNARVLASGHMQFVATQLNALTRDR</sequence>
<dbReference type="InterPro" id="IPR008920">
    <property type="entry name" value="TF_FadR/GntR_C"/>
</dbReference>
<keyword evidence="2" id="KW-0805">Transcription regulation</keyword>
<dbReference type="SUPFAM" id="SSF46785">
    <property type="entry name" value="Winged helix' DNA-binding domain"/>
    <property type="match status" value="1"/>
</dbReference>
<reference evidence="9" key="1">
    <citation type="journal article" date="2019" name="Int. J. Syst. Evol. Microbiol.">
        <title>The Global Catalogue of Microorganisms (GCM) 10K type strain sequencing project: providing services to taxonomists for standard genome sequencing and annotation.</title>
        <authorList>
            <consortium name="The Broad Institute Genomics Platform"/>
            <consortium name="The Broad Institute Genome Sequencing Center for Infectious Disease"/>
            <person name="Wu L."/>
            <person name="Ma J."/>
        </authorList>
    </citation>
    <scope>NUCLEOTIDE SEQUENCE [LARGE SCALE GENOMIC DNA]</scope>
    <source>
        <strain evidence="9">CGMCC 1.10759</strain>
    </source>
</reference>
<evidence type="ECO:0000313" key="8">
    <source>
        <dbReference type="EMBL" id="MFC4311949.1"/>
    </source>
</evidence>
<name>A0ABV8SZZ9_9GAMM</name>
<dbReference type="EMBL" id="JBHSDU010000014">
    <property type="protein sequence ID" value="MFC4311949.1"/>
    <property type="molecule type" value="Genomic_DNA"/>
</dbReference>
<dbReference type="RefSeq" id="WP_380600941.1">
    <property type="nucleotide sequence ID" value="NZ_JBHSDU010000014.1"/>
</dbReference>
<dbReference type="Gene3D" id="1.10.10.10">
    <property type="entry name" value="Winged helix-like DNA-binding domain superfamily/Winged helix DNA-binding domain"/>
    <property type="match status" value="1"/>
</dbReference>
<evidence type="ECO:0000259" key="7">
    <source>
        <dbReference type="PROSITE" id="PS50949"/>
    </source>
</evidence>
<dbReference type="PANTHER" id="PTHR43537:SF34">
    <property type="entry name" value="PYRUVATE DEHYDROGENASE COMPLEX REPRESSOR"/>
    <property type="match status" value="1"/>
</dbReference>
<dbReference type="PANTHER" id="PTHR43537">
    <property type="entry name" value="TRANSCRIPTIONAL REGULATOR, GNTR FAMILY"/>
    <property type="match status" value="1"/>
</dbReference>
<protein>
    <recommendedName>
        <fullName evidence="6">Pyruvate dehydrogenase complex repressor</fullName>
    </recommendedName>
</protein>
<dbReference type="InterPro" id="IPR036390">
    <property type="entry name" value="WH_DNA-bd_sf"/>
</dbReference>
<dbReference type="CDD" id="cd07377">
    <property type="entry name" value="WHTH_GntR"/>
    <property type="match status" value="1"/>
</dbReference>
<keyword evidence="4" id="KW-0804">Transcription</keyword>
<accession>A0ABV8SZZ9</accession>
<dbReference type="PRINTS" id="PR00035">
    <property type="entry name" value="HTHGNTR"/>
</dbReference>
<dbReference type="Gene3D" id="1.20.120.530">
    <property type="entry name" value="GntR ligand-binding domain-like"/>
    <property type="match status" value="1"/>
</dbReference>
<feature type="domain" description="HTH gntR-type" evidence="7">
    <location>
        <begin position="2"/>
        <end position="70"/>
    </location>
</feature>
<dbReference type="Pfam" id="PF00392">
    <property type="entry name" value="GntR"/>
    <property type="match status" value="1"/>
</dbReference>
<gene>
    <name evidence="8" type="ORF">ACFPN2_22900</name>
</gene>
<evidence type="ECO:0000313" key="9">
    <source>
        <dbReference type="Proteomes" id="UP001595904"/>
    </source>
</evidence>
<proteinExistence type="predicted"/>
<keyword evidence="1" id="KW-0678">Repressor</keyword>
<comment type="caution">
    <text evidence="8">The sequence shown here is derived from an EMBL/GenBank/DDBJ whole genome shotgun (WGS) entry which is preliminary data.</text>
</comment>
<dbReference type="PROSITE" id="PS50949">
    <property type="entry name" value="HTH_GNTR"/>
    <property type="match status" value="1"/>
</dbReference>
<keyword evidence="9" id="KW-1185">Reference proteome</keyword>
<evidence type="ECO:0000256" key="1">
    <source>
        <dbReference type="ARBA" id="ARBA00022491"/>
    </source>
</evidence>
<dbReference type="InterPro" id="IPR036388">
    <property type="entry name" value="WH-like_DNA-bd_sf"/>
</dbReference>
<evidence type="ECO:0000256" key="6">
    <source>
        <dbReference type="ARBA" id="ARBA00039592"/>
    </source>
</evidence>
<dbReference type="SMART" id="SM00895">
    <property type="entry name" value="FCD"/>
    <property type="match status" value="1"/>
</dbReference>
<dbReference type="SUPFAM" id="SSF48008">
    <property type="entry name" value="GntR ligand-binding domain-like"/>
    <property type="match status" value="1"/>
</dbReference>
<dbReference type="InterPro" id="IPR000524">
    <property type="entry name" value="Tscrpt_reg_HTH_GntR"/>
</dbReference>
<dbReference type="Pfam" id="PF07729">
    <property type="entry name" value="FCD"/>
    <property type="match status" value="1"/>
</dbReference>
<dbReference type="SMART" id="SM00345">
    <property type="entry name" value="HTH_GNTR"/>
    <property type="match status" value="1"/>
</dbReference>
<keyword evidence="3" id="KW-0238">DNA-binding</keyword>
<comment type="function">
    <text evidence="5">Transcriptional repressor for the pyruvate dehydrogenase complex genes aceEF and lpd.</text>
</comment>
<dbReference type="InterPro" id="IPR011711">
    <property type="entry name" value="GntR_C"/>
</dbReference>
<evidence type="ECO:0000256" key="3">
    <source>
        <dbReference type="ARBA" id="ARBA00023125"/>
    </source>
</evidence>
<evidence type="ECO:0000256" key="5">
    <source>
        <dbReference type="ARBA" id="ARBA00037357"/>
    </source>
</evidence>
<evidence type="ECO:0000256" key="4">
    <source>
        <dbReference type="ARBA" id="ARBA00023163"/>
    </source>
</evidence>